<reference evidence="4 5" key="1">
    <citation type="submission" date="2015-03" db="EMBL/GenBank/DDBJ databases">
        <authorList>
            <consortium name="Pathogen Informatics"/>
        </authorList>
    </citation>
    <scope>NUCLEOTIDE SEQUENCE [LARGE SCALE GENOMIC DNA]</scope>
    <source>
        <strain evidence="2 5">Bir 187</strain>
        <strain evidence="4">N09902308</strain>
    </source>
</reference>
<dbReference type="EMBL" id="CNFU01001651">
    <property type="protein sequence ID" value="CKT62757.1"/>
    <property type="molecule type" value="Genomic_DNA"/>
</dbReference>
<protein>
    <submittedName>
        <fullName evidence="2">Uncharacterized protein</fullName>
    </submittedName>
</protein>
<gene>
    <name evidence="3" type="ORF">ERS007739_01268</name>
    <name evidence="2" type="ORF">ERS027661_04588</name>
</gene>
<dbReference type="EMBL" id="CSBK01000460">
    <property type="protein sequence ID" value="COX42400.1"/>
    <property type="molecule type" value="Genomic_DNA"/>
</dbReference>
<evidence type="ECO:0000313" key="4">
    <source>
        <dbReference type="Proteomes" id="UP000039021"/>
    </source>
</evidence>
<organism evidence="2 5">
    <name type="scientific">Mycobacterium tuberculosis</name>
    <dbReference type="NCBI Taxonomy" id="1773"/>
    <lineage>
        <taxon>Bacteria</taxon>
        <taxon>Bacillati</taxon>
        <taxon>Actinomycetota</taxon>
        <taxon>Actinomycetes</taxon>
        <taxon>Mycobacteriales</taxon>
        <taxon>Mycobacteriaceae</taxon>
        <taxon>Mycobacterium</taxon>
        <taxon>Mycobacterium tuberculosis complex</taxon>
    </lineage>
</organism>
<dbReference type="AlphaFoldDB" id="A0A655AR21"/>
<proteinExistence type="predicted"/>
<evidence type="ECO:0000313" key="2">
    <source>
        <dbReference type="EMBL" id="CKT62757.1"/>
    </source>
</evidence>
<accession>A0A655AR21</accession>
<name>A0A655AR21_MYCTX</name>
<evidence type="ECO:0000256" key="1">
    <source>
        <dbReference type="SAM" id="MobiDB-lite"/>
    </source>
</evidence>
<dbReference type="Proteomes" id="UP000039021">
    <property type="component" value="Unassembled WGS sequence"/>
</dbReference>
<feature type="region of interest" description="Disordered" evidence="1">
    <location>
        <begin position="116"/>
        <end position="138"/>
    </location>
</feature>
<dbReference type="Proteomes" id="UP000049023">
    <property type="component" value="Unassembled WGS sequence"/>
</dbReference>
<reference evidence="3" key="2">
    <citation type="submission" date="2015-03" db="EMBL/GenBank/DDBJ databases">
        <authorList>
            <consortium name="Pathogen Informatics"/>
            <person name="Murphy D."/>
        </authorList>
    </citation>
    <scope>NUCLEOTIDE SEQUENCE</scope>
    <source>
        <strain evidence="3">N09902308</strain>
    </source>
</reference>
<evidence type="ECO:0000313" key="5">
    <source>
        <dbReference type="Proteomes" id="UP000049023"/>
    </source>
</evidence>
<evidence type="ECO:0000313" key="3">
    <source>
        <dbReference type="EMBL" id="COX42400.1"/>
    </source>
</evidence>
<sequence>MGLSGFELGALVEYLLAAAAHLDAAAGRALHELHAFDDAACLRGGIGPGDEEVVGETVNGDAEVGLHAIVPGLADGHTAGTDQGLIADLIGDREPGAVDDGVDGVFHAIAGADARGGQRVDRRRRPGDRWMLSPGAAT</sequence>